<comment type="catalytic activity">
    <reaction evidence="1">
        <text>S-ubiquitinyl-[E2 ubiquitin-conjugating enzyme]-L-cysteine + [acceptor protein]-L-lysine = [E2 ubiquitin-conjugating enzyme]-L-cysteine + N(6)-ubiquitinyl-[acceptor protein]-L-lysine.</text>
        <dbReference type="EC" id="2.3.2.27"/>
    </reaction>
</comment>
<dbReference type="OrthoDB" id="1711136at2759"/>
<feature type="transmembrane region" description="Helical" evidence="20">
    <location>
        <begin position="115"/>
        <end position="137"/>
    </location>
</feature>
<comment type="pathway">
    <text evidence="3">Protein modification; protein ubiquitination.</text>
</comment>
<feature type="transmembrane region" description="Helical" evidence="20">
    <location>
        <begin position="212"/>
        <end position="235"/>
    </location>
</feature>
<evidence type="ECO:0000256" key="3">
    <source>
        <dbReference type="ARBA" id="ARBA00004906"/>
    </source>
</evidence>
<feature type="transmembrane region" description="Helical" evidence="20">
    <location>
        <begin position="169"/>
        <end position="192"/>
    </location>
</feature>
<feature type="transmembrane region" description="Helical" evidence="20">
    <location>
        <begin position="143"/>
        <end position="162"/>
    </location>
</feature>
<feature type="transmembrane region" description="Helical" evidence="20">
    <location>
        <begin position="75"/>
        <end position="94"/>
    </location>
</feature>
<accession>A0A8S4BSA8</accession>
<evidence type="ECO:0000256" key="7">
    <source>
        <dbReference type="ARBA" id="ARBA00022723"/>
    </source>
</evidence>
<dbReference type="PANTHER" id="PTHR22696:SF1">
    <property type="entry name" value="E3 UBIQUITIN-PROTEIN LIGASE RNF26"/>
    <property type="match status" value="1"/>
</dbReference>
<dbReference type="CDD" id="cd16788">
    <property type="entry name" value="mRING-HC-C3HC5_RNF26"/>
    <property type="match status" value="1"/>
</dbReference>
<dbReference type="AlphaFoldDB" id="A0A8S4BSA8"/>
<protein>
    <recommendedName>
        <fullName evidence="16">E3 ubiquitin-protein ligase RNF26</fullName>
        <ecNumber evidence="4">2.3.2.27</ecNumber>
    </recommendedName>
    <alternativeName>
        <fullName evidence="17">RING finger protein 26</fullName>
    </alternativeName>
</protein>
<dbReference type="Gene3D" id="3.30.40.10">
    <property type="entry name" value="Zinc/RING finger domain, C3HC4 (zinc finger)"/>
    <property type="match status" value="1"/>
</dbReference>
<keyword evidence="10" id="KW-0256">Endoplasmic reticulum</keyword>
<name>A0A8S4BSA8_9TELE</name>
<evidence type="ECO:0000256" key="2">
    <source>
        <dbReference type="ARBA" id="ARBA00004477"/>
    </source>
</evidence>
<evidence type="ECO:0000256" key="9">
    <source>
        <dbReference type="ARBA" id="ARBA00022786"/>
    </source>
</evidence>
<dbReference type="EC" id="2.3.2.27" evidence="4"/>
<dbReference type="PROSITE" id="PS50089">
    <property type="entry name" value="ZF_RING_2"/>
    <property type="match status" value="1"/>
</dbReference>
<gene>
    <name evidence="22" type="ORF">MMEN_LOCUS18418</name>
</gene>
<evidence type="ECO:0000256" key="17">
    <source>
        <dbReference type="ARBA" id="ARBA00075536"/>
    </source>
</evidence>
<comment type="caution">
    <text evidence="22">The sequence shown here is derived from an EMBL/GenBank/DDBJ whole genome shotgun (WGS) entry which is preliminary data.</text>
</comment>
<dbReference type="EMBL" id="CAJRST010037777">
    <property type="protein sequence ID" value="CAG6003603.1"/>
    <property type="molecule type" value="Genomic_DNA"/>
</dbReference>
<evidence type="ECO:0000256" key="11">
    <source>
        <dbReference type="ARBA" id="ARBA00022833"/>
    </source>
</evidence>
<evidence type="ECO:0000313" key="22">
    <source>
        <dbReference type="EMBL" id="CAG6003603.1"/>
    </source>
</evidence>
<organism evidence="22 23">
    <name type="scientific">Menidia menidia</name>
    <name type="common">Atlantic silverside</name>
    <dbReference type="NCBI Taxonomy" id="238744"/>
    <lineage>
        <taxon>Eukaryota</taxon>
        <taxon>Metazoa</taxon>
        <taxon>Chordata</taxon>
        <taxon>Craniata</taxon>
        <taxon>Vertebrata</taxon>
        <taxon>Euteleostomi</taxon>
        <taxon>Actinopterygii</taxon>
        <taxon>Neopterygii</taxon>
        <taxon>Teleostei</taxon>
        <taxon>Neoteleostei</taxon>
        <taxon>Acanthomorphata</taxon>
        <taxon>Ovalentaria</taxon>
        <taxon>Atherinomorphae</taxon>
        <taxon>Atheriniformes</taxon>
        <taxon>Atherinopsidae</taxon>
        <taxon>Menidiinae</taxon>
        <taxon>Menidia</taxon>
    </lineage>
</organism>
<reference evidence="22" key="1">
    <citation type="submission" date="2021-05" db="EMBL/GenBank/DDBJ databases">
        <authorList>
            <person name="Tigano A."/>
        </authorList>
    </citation>
    <scope>NUCLEOTIDE SEQUENCE</scope>
</reference>
<keyword evidence="8 18" id="KW-0863">Zinc-finger</keyword>
<evidence type="ECO:0000259" key="21">
    <source>
        <dbReference type="PROSITE" id="PS50089"/>
    </source>
</evidence>
<dbReference type="GO" id="GO:0006511">
    <property type="term" value="P:ubiquitin-dependent protein catabolic process"/>
    <property type="evidence" value="ECO:0007669"/>
    <property type="project" value="TreeGrafter"/>
</dbReference>
<keyword evidence="5" id="KW-0808">Transferase</keyword>
<evidence type="ECO:0000256" key="6">
    <source>
        <dbReference type="ARBA" id="ARBA00022692"/>
    </source>
</evidence>
<dbReference type="GO" id="GO:0061630">
    <property type="term" value="F:ubiquitin protein ligase activity"/>
    <property type="evidence" value="ECO:0007669"/>
    <property type="project" value="UniProtKB-EC"/>
</dbReference>
<keyword evidence="12 20" id="KW-1133">Transmembrane helix</keyword>
<keyword evidence="6 20" id="KW-0812">Transmembrane</keyword>
<dbReference type="InterPro" id="IPR040089">
    <property type="entry name" value="RNF26_mRING-HC-C3HC5"/>
</dbReference>
<evidence type="ECO:0000256" key="13">
    <source>
        <dbReference type="ARBA" id="ARBA00023136"/>
    </source>
</evidence>
<comment type="subunit">
    <text evidence="15">Interacts with INCA1. Interacts with TMEM43, ENDOD1, TMEM33 and TMED1 to form a complex capable of modulating innate immune signaling through the cGAS-STING pathway. Interacts with UBE2J1; this interaction is important for SQSTM1 ubiquitination.</text>
</comment>
<feature type="region of interest" description="Disordered" evidence="19">
    <location>
        <begin position="319"/>
        <end position="381"/>
    </location>
</feature>
<proteinExistence type="predicted"/>
<evidence type="ECO:0000256" key="16">
    <source>
        <dbReference type="ARBA" id="ARBA00067352"/>
    </source>
</evidence>
<sequence length="452" mass="49495">MGLVNLVISTIGKCLDAVCVLLDLNFLVVHSVVRAILAVITFIHNLPTLLVNTLVQLGNLVVFFTISLAEAASGLAHSTATVCGGGVLALEGLLESLKMMGYLSMHVLLRGKEHVCRGLVSVLEGCGIAVSLVVYFTNTVVNFALIATQNVYLAAVGVWQTVSSPLQKVLELTLTALTFLYSCLAGTSALLWSPCKLALDFLVSLVHMFVSIFILNVYGLLLTVTITLTTTAYLNPGLTRRAALRVVDYVRSFQAVQRACLSLGRLASALSSIGHFLCRNLQNLHRTLRYLSLPERGLWRQLSDHSGQLGVALRTQFHRDNPGRVRGDGDPGEERRDPPDGRAGDGAHQELQDLVFPSSSTDRPLKKLKKPASSGKEGKPLPAENLLTLLKEQEERKKCVICQDCTKTVVLLPCRHLCLCRDCTNILLKQPIYQQNCPLCRHMILNTMDVYL</sequence>
<dbReference type="Pfam" id="PF13920">
    <property type="entry name" value="zf-C3HC4_3"/>
    <property type="match status" value="1"/>
</dbReference>
<comment type="function">
    <text evidence="14">E3 ubiquitin-protein ligase that plays a key role in endosome organization by retaining vesicles in the perinuclear cloud. Acts as a platform for perinuclear positioning of the endosomal system by mediating ubiquitination of SQSTM1 through interaction with the ubiquitin conjugating enzyme UBE2J1. Ubiquitinated SQSTM1 attracts specific vesicle-associated adapters, forming a molecular bridge that restrains cognate vesicles in the perinuclear region and organizes the endosomal pathway for efficient cargo transport. Also acts as a regulator of type I interferon production in response to viral infection by mediating the formation of 'Lys-11'-linked polyubiquitin chains on TMEM173/STING, leading to stabilize TMEM173/STING. Also required to limit type I interferon response by promoting autophagic degradation of IRF3.</text>
</comment>
<evidence type="ECO:0000256" key="8">
    <source>
        <dbReference type="ARBA" id="ARBA00022771"/>
    </source>
</evidence>
<dbReference type="InterPro" id="IPR001841">
    <property type="entry name" value="Znf_RING"/>
</dbReference>
<evidence type="ECO:0000256" key="19">
    <source>
        <dbReference type="SAM" id="MobiDB-lite"/>
    </source>
</evidence>
<evidence type="ECO:0000256" key="20">
    <source>
        <dbReference type="SAM" id="Phobius"/>
    </source>
</evidence>
<dbReference type="FunFam" id="3.30.40.10:FF:000387">
    <property type="entry name" value="RING finger protein 26"/>
    <property type="match status" value="1"/>
</dbReference>
<evidence type="ECO:0000256" key="1">
    <source>
        <dbReference type="ARBA" id="ARBA00000900"/>
    </source>
</evidence>
<feature type="domain" description="RING-type" evidence="21">
    <location>
        <begin position="399"/>
        <end position="441"/>
    </location>
</feature>
<dbReference type="InterPro" id="IPR013083">
    <property type="entry name" value="Znf_RING/FYVE/PHD"/>
</dbReference>
<dbReference type="GO" id="GO:0008270">
    <property type="term" value="F:zinc ion binding"/>
    <property type="evidence" value="ECO:0007669"/>
    <property type="project" value="UniProtKB-KW"/>
</dbReference>
<evidence type="ECO:0000256" key="5">
    <source>
        <dbReference type="ARBA" id="ARBA00022679"/>
    </source>
</evidence>
<keyword evidence="7" id="KW-0479">Metal-binding</keyword>
<evidence type="ECO:0000256" key="18">
    <source>
        <dbReference type="PROSITE-ProRule" id="PRU00175"/>
    </source>
</evidence>
<dbReference type="SUPFAM" id="SSF57850">
    <property type="entry name" value="RING/U-box"/>
    <property type="match status" value="1"/>
</dbReference>
<evidence type="ECO:0000256" key="10">
    <source>
        <dbReference type="ARBA" id="ARBA00022824"/>
    </source>
</evidence>
<evidence type="ECO:0000256" key="14">
    <source>
        <dbReference type="ARBA" id="ARBA00057605"/>
    </source>
</evidence>
<feature type="compositionally biased region" description="Basic and acidic residues" evidence="19">
    <location>
        <begin position="319"/>
        <end position="351"/>
    </location>
</feature>
<dbReference type="GO" id="GO:0016567">
    <property type="term" value="P:protein ubiquitination"/>
    <property type="evidence" value="ECO:0007669"/>
    <property type="project" value="TreeGrafter"/>
</dbReference>
<evidence type="ECO:0000256" key="12">
    <source>
        <dbReference type="ARBA" id="ARBA00022989"/>
    </source>
</evidence>
<dbReference type="Proteomes" id="UP000677803">
    <property type="component" value="Unassembled WGS sequence"/>
</dbReference>
<evidence type="ECO:0000313" key="23">
    <source>
        <dbReference type="Proteomes" id="UP000677803"/>
    </source>
</evidence>
<evidence type="ECO:0000256" key="15">
    <source>
        <dbReference type="ARBA" id="ARBA00063040"/>
    </source>
</evidence>
<comment type="subcellular location">
    <subcellularLocation>
        <location evidence="2">Endoplasmic reticulum membrane</location>
        <topology evidence="2">Multi-pass membrane protein</topology>
    </subcellularLocation>
</comment>
<keyword evidence="11" id="KW-0862">Zinc</keyword>
<keyword evidence="23" id="KW-1185">Reference proteome</keyword>
<keyword evidence="13 20" id="KW-0472">Membrane</keyword>
<evidence type="ECO:0000256" key="4">
    <source>
        <dbReference type="ARBA" id="ARBA00012483"/>
    </source>
</evidence>
<keyword evidence="9" id="KW-0833">Ubl conjugation pathway</keyword>
<dbReference type="PANTHER" id="PTHR22696">
    <property type="entry name" value="E3 UBIQUITIN-PROTEIN LIGASE RNF26"/>
    <property type="match status" value="1"/>
</dbReference>
<dbReference type="GO" id="GO:0005789">
    <property type="term" value="C:endoplasmic reticulum membrane"/>
    <property type="evidence" value="ECO:0007669"/>
    <property type="project" value="UniProtKB-SubCell"/>
</dbReference>